<dbReference type="InterPro" id="IPR036388">
    <property type="entry name" value="WH-like_DNA-bd_sf"/>
</dbReference>
<evidence type="ECO:0000256" key="5">
    <source>
        <dbReference type="ARBA" id="ARBA00023163"/>
    </source>
</evidence>
<accession>A0A0S3PPM9</accession>
<name>A0A0S3PPM9_9BRAD</name>
<protein>
    <submittedName>
        <fullName evidence="8">ECF RNA polymerase sigma factor SigM</fullName>
    </submittedName>
</protein>
<dbReference type="Proteomes" id="UP000236884">
    <property type="component" value="Chromosome"/>
</dbReference>
<evidence type="ECO:0000256" key="1">
    <source>
        <dbReference type="ARBA" id="ARBA00010641"/>
    </source>
</evidence>
<proteinExistence type="inferred from homology"/>
<dbReference type="Pfam" id="PF08281">
    <property type="entry name" value="Sigma70_r4_2"/>
    <property type="match status" value="1"/>
</dbReference>
<keyword evidence="2" id="KW-0805">Transcription regulation</keyword>
<dbReference type="InterPro" id="IPR013325">
    <property type="entry name" value="RNA_pol_sigma_r2"/>
</dbReference>
<dbReference type="GO" id="GO:0003677">
    <property type="term" value="F:DNA binding"/>
    <property type="evidence" value="ECO:0007669"/>
    <property type="project" value="UniProtKB-KW"/>
</dbReference>
<organism evidence="8 9">
    <name type="scientific">Variibacter gotjawalensis</name>
    <dbReference type="NCBI Taxonomy" id="1333996"/>
    <lineage>
        <taxon>Bacteria</taxon>
        <taxon>Pseudomonadati</taxon>
        <taxon>Pseudomonadota</taxon>
        <taxon>Alphaproteobacteria</taxon>
        <taxon>Hyphomicrobiales</taxon>
        <taxon>Nitrobacteraceae</taxon>
        <taxon>Variibacter</taxon>
    </lineage>
</organism>
<dbReference type="NCBIfam" id="TIGR02937">
    <property type="entry name" value="sigma70-ECF"/>
    <property type="match status" value="1"/>
</dbReference>
<dbReference type="Gene3D" id="1.10.1740.10">
    <property type="match status" value="1"/>
</dbReference>
<evidence type="ECO:0000256" key="3">
    <source>
        <dbReference type="ARBA" id="ARBA00023082"/>
    </source>
</evidence>
<dbReference type="SUPFAM" id="SSF88946">
    <property type="entry name" value="Sigma2 domain of RNA polymerase sigma factors"/>
    <property type="match status" value="1"/>
</dbReference>
<dbReference type="InterPro" id="IPR039425">
    <property type="entry name" value="RNA_pol_sigma-70-like"/>
</dbReference>
<comment type="similarity">
    <text evidence="1">Belongs to the sigma-70 factor family. ECF subfamily.</text>
</comment>
<reference evidence="8 9" key="1">
    <citation type="submission" date="2015-08" db="EMBL/GenBank/DDBJ databases">
        <title>Investigation of the bacterial diversity of lava forest soil.</title>
        <authorList>
            <person name="Lee J.S."/>
        </authorList>
    </citation>
    <scope>NUCLEOTIDE SEQUENCE [LARGE SCALE GENOMIC DNA]</scope>
    <source>
        <strain evidence="8 9">GJW-30</strain>
    </source>
</reference>
<dbReference type="PANTHER" id="PTHR43133:SF58">
    <property type="entry name" value="ECF RNA POLYMERASE SIGMA FACTOR SIGD"/>
    <property type="match status" value="1"/>
</dbReference>
<dbReference type="SUPFAM" id="SSF88659">
    <property type="entry name" value="Sigma3 and sigma4 domains of RNA polymerase sigma factors"/>
    <property type="match status" value="1"/>
</dbReference>
<feature type="domain" description="RNA polymerase sigma-70 region 2" evidence="6">
    <location>
        <begin position="31"/>
        <end position="91"/>
    </location>
</feature>
<dbReference type="Pfam" id="PF04542">
    <property type="entry name" value="Sigma70_r2"/>
    <property type="match status" value="1"/>
</dbReference>
<gene>
    <name evidence="8" type="primary">sigM</name>
    <name evidence="8" type="ORF">GJW-30_1_00346</name>
</gene>
<dbReference type="AlphaFoldDB" id="A0A0S3PPM9"/>
<evidence type="ECO:0000313" key="8">
    <source>
        <dbReference type="EMBL" id="BAT57836.1"/>
    </source>
</evidence>
<dbReference type="NCBIfam" id="NF009165">
    <property type="entry name" value="PRK12512.1"/>
    <property type="match status" value="1"/>
</dbReference>
<evidence type="ECO:0000256" key="4">
    <source>
        <dbReference type="ARBA" id="ARBA00023125"/>
    </source>
</evidence>
<dbReference type="InterPro" id="IPR013249">
    <property type="entry name" value="RNA_pol_sigma70_r4_t2"/>
</dbReference>
<dbReference type="KEGG" id="vgo:GJW-30_1_00346"/>
<feature type="domain" description="RNA polymerase sigma factor 70 region 4 type 2" evidence="7">
    <location>
        <begin position="122"/>
        <end position="168"/>
    </location>
</feature>
<dbReference type="PANTHER" id="PTHR43133">
    <property type="entry name" value="RNA POLYMERASE ECF-TYPE SIGMA FACTO"/>
    <property type="match status" value="1"/>
</dbReference>
<dbReference type="Gene3D" id="1.10.10.10">
    <property type="entry name" value="Winged helix-like DNA-binding domain superfamily/Winged helix DNA-binding domain"/>
    <property type="match status" value="1"/>
</dbReference>
<evidence type="ECO:0000259" key="7">
    <source>
        <dbReference type="Pfam" id="PF08281"/>
    </source>
</evidence>
<dbReference type="InterPro" id="IPR007627">
    <property type="entry name" value="RNA_pol_sigma70_r2"/>
</dbReference>
<evidence type="ECO:0000313" key="9">
    <source>
        <dbReference type="Proteomes" id="UP000236884"/>
    </source>
</evidence>
<dbReference type="GO" id="GO:0016987">
    <property type="term" value="F:sigma factor activity"/>
    <property type="evidence" value="ECO:0007669"/>
    <property type="project" value="UniProtKB-KW"/>
</dbReference>
<keyword evidence="9" id="KW-1185">Reference proteome</keyword>
<dbReference type="InterPro" id="IPR014284">
    <property type="entry name" value="RNA_pol_sigma-70_dom"/>
</dbReference>
<dbReference type="EMBL" id="AP014946">
    <property type="protein sequence ID" value="BAT57836.1"/>
    <property type="molecule type" value="Genomic_DNA"/>
</dbReference>
<dbReference type="InterPro" id="IPR013324">
    <property type="entry name" value="RNA_pol_sigma_r3/r4-like"/>
</dbReference>
<sequence length="176" mass="19581">MEWADLMRAANAGDEAAYARLLKGLAIELRAFVRGALARSNSAVDVEDIVQETLIAIHLKRHTWIDTEPFGPWMRAIARHKFIDAMRRIGRRVHVPIEDFENLLSAEEANPDTPRSDVEKHLPQLPDRQRGVVQSIALDGRSISETAKQFAMSEGAVRVALHRGVKTLAGVMRGAV</sequence>
<keyword evidence="3" id="KW-0731">Sigma factor</keyword>
<keyword evidence="5" id="KW-0804">Transcription</keyword>
<keyword evidence="4" id="KW-0238">DNA-binding</keyword>
<dbReference type="GO" id="GO:0006352">
    <property type="term" value="P:DNA-templated transcription initiation"/>
    <property type="evidence" value="ECO:0007669"/>
    <property type="project" value="InterPro"/>
</dbReference>
<evidence type="ECO:0000256" key="2">
    <source>
        <dbReference type="ARBA" id="ARBA00023015"/>
    </source>
</evidence>
<evidence type="ECO:0000259" key="6">
    <source>
        <dbReference type="Pfam" id="PF04542"/>
    </source>
</evidence>